<dbReference type="EMBL" id="LXQA010380445">
    <property type="protein sequence ID" value="MCI48020.1"/>
    <property type="molecule type" value="Genomic_DNA"/>
</dbReference>
<evidence type="ECO:0000313" key="3">
    <source>
        <dbReference type="Proteomes" id="UP000265520"/>
    </source>
</evidence>
<dbReference type="AlphaFoldDB" id="A0A392SJC0"/>
<name>A0A392SJC0_9FABA</name>
<reference evidence="2 3" key="1">
    <citation type="journal article" date="2018" name="Front. Plant Sci.">
        <title>Red Clover (Trifolium pratense) and Zigzag Clover (T. medium) - A Picture of Genomic Similarities and Differences.</title>
        <authorList>
            <person name="Dluhosova J."/>
            <person name="Istvanek J."/>
            <person name="Nedelnik J."/>
            <person name="Repkova J."/>
        </authorList>
    </citation>
    <scope>NUCLEOTIDE SEQUENCE [LARGE SCALE GENOMIC DNA]</scope>
    <source>
        <strain evidence="3">cv. 10/8</strain>
        <tissue evidence="2">Leaf</tissue>
    </source>
</reference>
<evidence type="ECO:0000256" key="1">
    <source>
        <dbReference type="SAM" id="MobiDB-lite"/>
    </source>
</evidence>
<dbReference type="Proteomes" id="UP000265520">
    <property type="component" value="Unassembled WGS sequence"/>
</dbReference>
<proteinExistence type="predicted"/>
<sequence>PTYKNPTPGEQGASFTPLLSAKHTNPEKYRHPMSTTIPFPLPSTREDGNNMLG</sequence>
<feature type="compositionally biased region" description="Basic and acidic residues" evidence="1">
    <location>
        <begin position="44"/>
        <end position="53"/>
    </location>
</feature>
<accession>A0A392SJC0</accession>
<protein>
    <submittedName>
        <fullName evidence="2">Uncharacterized protein</fullName>
    </submittedName>
</protein>
<comment type="caution">
    <text evidence="2">The sequence shown here is derived from an EMBL/GenBank/DDBJ whole genome shotgun (WGS) entry which is preliminary data.</text>
</comment>
<evidence type="ECO:0000313" key="2">
    <source>
        <dbReference type="EMBL" id="MCI48020.1"/>
    </source>
</evidence>
<feature type="region of interest" description="Disordered" evidence="1">
    <location>
        <begin position="1"/>
        <end position="53"/>
    </location>
</feature>
<keyword evidence="3" id="KW-1185">Reference proteome</keyword>
<feature type="non-terminal residue" evidence="2">
    <location>
        <position position="1"/>
    </location>
</feature>
<organism evidence="2 3">
    <name type="scientific">Trifolium medium</name>
    <dbReference type="NCBI Taxonomy" id="97028"/>
    <lineage>
        <taxon>Eukaryota</taxon>
        <taxon>Viridiplantae</taxon>
        <taxon>Streptophyta</taxon>
        <taxon>Embryophyta</taxon>
        <taxon>Tracheophyta</taxon>
        <taxon>Spermatophyta</taxon>
        <taxon>Magnoliopsida</taxon>
        <taxon>eudicotyledons</taxon>
        <taxon>Gunneridae</taxon>
        <taxon>Pentapetalae</taxon>
        <taxon>rosids</taxon>
        <taxon>fabids</taxon>
        <taxon>Fabales</taxon>
        <taxon>Fabaceae</taxon>
        <taxon>Papilionoideae</taxon>
        <taxon>50 kb inversion clade</taxon>
        <taxon>NPAAA clade</taxon>
        <taxon>Hologalegina</taxon>
        <taxon>IRL clade</taxon>
        <taxon>Trifolieae</taxon>
        <taxon>Trifolium</taxon>
    </lineage>
</organism>